<feature type="region of interest" description="Disordered" evidence="1">
    <location>
        <begin position="113"/>
        <end position="132"/>
    </location>
</feature>
<feature type="domain" description="HAT C-terminal dimerisation" evidence="2">
    <location>
        <begin position="743"/>
        <end position="820"/>
    </location>
</feature>
<keyword evidence="4" id="KW-1185">Reference proteome</keyword>
<feature type="compositionally biased region" description="Polar residues" evidence="1">
    <location>
        <begin position="87"/>
        <end position="102"/>
    </location>
</feature>
<dbReference type="GO" id="GO:0046983">
    <property type="term" value="F:protein dimerization activity"/>
    <property type="evidence" value="ECO:0007669"/>
    <property type="project" value="InterPro"/>
</dbReference>
<dbReference type="PANTHER" id="PTHR35871">
    <property type="entry name" value="EXPRESSED PROTEIN"/>
    <property type="match status" value="1"/>
</dbReference>
<comment type="caution">
    <text evidence="3">The sequence shown here is derived from an EMBL/GenBank/DDBJ whole genome shotgun (WGS) entry which is preliminary data.</text>
</comment>
<protein>
    <recommendedName>
        <fullName evidence="2">HAT C-terminal dimerisation domain-containing protein</fullName>
    </recommendedName>
</protein>
<name>A0A0L0URX1_9BASI</name>
<dbReference type="Pfam" id="PF05699">
    <property type="entry name" value="Dimer_Tnp_hAT"/>
    <property type="match status" value="1"/>
</dbReference>
<dbReference type="Proteomes" id="UP000054564">
    <property type="component" value="Unassembled WGS sequence"/>
</dbReference>
<sequence length="1158" mass="129136">MPAETDDPPNDIPSTPPNTTSSHNPPESTRRESSRLRTPMSRPGFIATQSDSRRALIPIVPKTRTVPPIPAADDMDDQDADQSDEAVNSNPLQGPTQVASQSGKAVIVDLAQDSNDDNAAAHSGRQVDKTKDKDGFDHASLYFWPLGEGPDQDASSKANWCRWCPNKFKAQPRSIYNLKCHRDGTYIKGSLRLACPGRSKAIAAGAHLPPTAAKVVSDKTAEQPAGAGNLIAYTTKGQFNNDTLNRLLVIWIVRHSLPWIRLEDSLLRISFDYAMHNSQLRSRTWAADVAHRLYLEQQAQVIQSIKATGLMISLVSDVWTTKGSHKAFIGISCSYITKEWCYVSQHLVIKYTTNSGSNNFTMATSVASILRAYDSTDWDVKKNHNQCICHVIALILGAGLRALQLSKEMVRPEKADKYFPTLGRIDEAEEVASDNIVEVVDPVSEDEDVDPDDAESAVVEPGWEAMSDDEADDEADLQGIGFTLKKVDYICRRIASSPQKQAEWKLWASARKYTGRGVIGGYGIRWNIAYDSRSRAYEGRRVINQLLENETDKFAGKSPSGHFFKGYEVSSKEWEDVNSLNMVLKDFLEMTKRMEGDGPKLAMTIYEYLRLRDLLLKKEAAAASTPLEPMFPPMLKILDKYLNLAIKCDTVCMATFLHPAWRMILFTRKFEPKIFASIERLVARKFEEREALIKASEPEPPPPKKTNSDNEPTPGDSESENDEFDFYPQDSQTVDVNTEMERYNSGVFPMDRKGDLLGWWKAHTKDFPVMASLARDYLACAASSATVERTFSAAAGVCGTGRAGLAVRTIERCISSHMWLRNQVKLQAKALHPWLCDQIVNKALPIFEALHPDCQGVFIFDCSSAHGAYSPSALQAQNMNLSSGGKQGLLRDTVIPSDDPNIPLELRGKTQTMIFPADPNDPSSIPRAKGIQVVLQERGLWDFYEKRQIELKLPALNLKCATCRLPAKKRDAAKRTAVLIEAACAEGFFLNKDKASTQTSSENPTLANNLTQSDPTPVSDETSGTCCWSKIISLQSDFANEKPLLQAIIEAAGHVCLFLPKFHCELNPIELFWSYIKRAFRSKSHECSGFPAAKDLFEECRKLCPLSTIQKYFRRIDRQLSAYEQGLTGAKAEKMMRKCSSHRRIPKNAMKDLDENNT</sequence>
<feature type="compositionally biased region" description="Acidic residues" evidence="1">
    <location>
        <begin position="73"/>
        <end position="84"/>
    </location>
</feature>
<dbReference type="EMBL" id="AJIL01000311">
    <property type="protein sequence ID" value="KNE89646.1"/>
    <property type="molecule type" value="Genomic_DNA"/>
</dbReference>
<evidence type="ECO:0000256" key="1">
    <source>
        <dbReference type="SAM" id="MobiDB-lite"/>
    </source>
</evidence>
<dbReference type="PANTHER" id="PTHR35871:SF1">
    <property type="entry name" value="CXC1-LIKE CYSTEINE CLUSTER ASSOCIATED WITH KDZ TRANSPOSASES DOMAIN-CONTAINING PROTEIN"/>
    <property type="match status" value="1"/>
</dbReference>
<dbReference type="InterPro" id="IPR008906">
    <property type="entry name" value="HATC_C_dom"/>
</dbReference>
<accession>A0A0L0URX1</accession>
<evidence type="ECO:0000313" key="3">
    <source>
        <dbReference type="EMBL" id="KNE89646.1"/>
    </source>
</evidence>
<feature type="compositionally biased region" description="Low complexity" evidence="1">
    <location>
        <begin position="17"/>
        <end position="27"/>
    </location>
</feature>
<evidence type="ECO:0000313" key="4">
    <source>
        <dbReference type="Proteomes" id="UP000054564"/>
    </source>
</evidence>
<feature type="region of interest" description="Disordered" evidence="1">
    <location>
        <begin position="1"/>
        <end position="102"/>
    </location>
</feature>
<gene>
    <name evidence="3" type="ORF">PSTG_16894</name>
</gene>
<dbReference type="InterPro" id="IPR012337">
    <property type="entry name" value="RNaseH-like_sf"/>
</dbReference>
<reference evidence="4" key="1">
    <citation type="submission" date="2014-03" db="EMBL/GenBank/DDBJ databases">
        <title>The Genome Sequence of Puccinia striiformis f. sp. tritici PST-78.</title>
        <authorList>
            <consortium name="The Broad Institute Genome Sequencing Platform"/>
            <person name="Cuomo C."/>
            <person name="Hulbert S."/>
            <person name="Chen X."/>
            <person name="Walker B."/>
            <person name="Young S.K."/>
            <person name="Zeng Q."/>
            <person name="Gargeya S."/>
            <person name="Fitzgerald M."/>
            <person name="Haas B."/>
            <person name="Abouelleil A."/>
            <person name="Alvarado L."/>
            <person name="Arachchi H.M."/>
            <person name="Berlin A.M."/>
            <person name="Chapman S.B."/>
            <person name="Goldberg J."/>
            <person name="Griggs A."/>
            <person name="Gujja S."/>
            <person name="Hansen M."/>
            <person name="Howarth C."/>
            <person name="Imamovic A."/>
            <person name="Larimer J."/>
            <person name="McCowan C."/>
            <person name="Montmayeur A."/>
            <person name="Murphy C."/>
            <person name="Neiman D."/>
            <person name="Pearson M."/>
            <person name="Priest M."/>
            <person name="Roberts A."/>
            <person name="Saif S."/>
            <person name="Shea T."/>
            <person name="Sisk P."/>
            <person name="Sykes S."/>
            <person name="Wortman J."/>
            <person name="Nusbaum C."/>
            <person name="Birren B."/>
        </authorList>
    </citation>
    <scope>NUCLEOTIDE SEQUENCE [LARGE SCALE GENOMIC DNA]</scope>
    <source>
        <strain evidence="4">race PST-78</strain>
    </source>
</reference>
<dbReference type="AlphaFoldDB" id="A0A0L0URX1"/>
<dbReference type="SUPFAM" id="SSF53098">
    <property type="entry name" value="Ribonuclease H-like"/>
    <property type="match status" value="1"/>
</dbReference>
<feature type="region of interest" description="Disordered" evidence="1">
    <location>
        <begin position="996"/>
        <end position="1021"/>
    </location>
</feature>
<feature type="region of interest" description="Disordered" evidence="1">
    <location>
        <begin position="693"/>
        <end position="730"/>
    </location>
</feature>
<evidence type="ECO:0000259" key="2">
    <source>
        <dbReference type="Pfam" id="PF05699"/>
    </source>
</evidence>
<dbReference type="InterPro" id="IPR036397">
    <property type="entry name" value="RNaseH_sf"/>
</dbReference>
<dbReference type="Gene3D" id="3.30.420.10">
    <property type="entry name" value="Ribonuclease H-like superfamily/Ribonuclease H"/>
    <property type="match status" value="1"/>
</dbReference>
<dbReference type="GO" id="GO:0003676">
    <property type="term" value="F:nucleic acid binding"/>
    <property type="evidence" value="ECO:0007669"/>
    <property type="project" value="InterPro"/>
</dbReference>
<proteinExistence type="predicted"/>
<organism evidence="3 4">
    <name type="scientific">Puccinia striiformis f. sp. tritici PST-78</name>
    <dbReference type="NCBI Taxonomy" id="1165861"/>
    <lineage>
        <taxon>Eukaryota</taxon>
        <taxon>Fungi</taxon>
        <taxon>Dikarya</taxon>
        <taxon>Basidiomycota</taxon>
        <taxon>Pucciniomycotina</taxon>
        <taxon>Pucciniomycetes</taxon>
        <taxon>Pucciniales</taxon>
        <taxon>Pucciniaceae</taxon>
        <taxon>Puccinia</taxon>
    </lineage>
</organism>